<organism evidence="4 5">
    <name type="scientific">Astrephomene gubernaculifera</name>
    <dbReference type="NCBI Taxonomy" id="47775"/>
    <lineage>
        <taxon>Eukaryota</taxon>
        <taxon>Viridiplantae</taxon>
        <taxon>Chlorophyta</taxon>
        <taxon>core chlorophytes</taxon>
        <taxon>Chlorophyceae</taxon>
        <taxon>CS clade</taxon>
        <taxon>Chlamydomonadales</taxon>
        <taxon>Astrephomenaceae</taxon>
        <taxon>Astrephomene</taxon>
    </lineage>
</organism>
<dbReference type="Pfam" id="PF03331">
    <property type="entry name" value="LpxC"/>
    <property type="match status" value="1"/>
</dbReference>
<name>A0AAD3DQL7_9CHLO</name>
<comment type="function">
    <text evidence="2">Involved in the biosynthesis of lipid A, a phosphorylated glycolipid that in bacteria anchors the lipopolysaccharide to the outer membrane of the cell. Lipid A-like molecules in plants may serve as structural components of the outer membranes of mitochondria and/or chloroplasts, or may be involved in signal transduction or plant defense responses.</text>
</comment>
<accession>A0AAD3DQL7</accession>
<dbReference type="GO" id="GO:0009245">
    <property type="term" value="P:lipid A biosynthetic process"/>
    <property type="evidence" value="ECO:0007669"/>
    <property type="project" value="InterPro"/>
</dbReference>
<dbReference type="PANTHER" id="PTHR33694">
    <property type="entry name" value="UDP-3-O-ACYL-N-ACETYLGLUCOSAMINE DEACETYLASE 1, MITOCHONDRIAL-RELATED"/>
    <property type="match status" value="1"/>
</dbReference>
<dbReference type="AlphaFoldDB" id="A0AAD3DQL7"/>
<protein>
    <recommendedName>
        <fullName evidence="6">UDP-3-O-acyl-N-acetylglucosamine deacetylase</fullName>
    </recommendedName>
</protein>
<dbReference type="Gene3D" id="3.30.1700.10">
    <property type="entry name" value="lpxc deacetylase, domain 2"/>
    <property type="match status" value="1"/>
</dbReference>
<keyword evidence="5" id="KW-1185">Reference proteome</keyword>
<feature type="region of interest" description="Disordered" evidence="3">
    <location>
        <begin position="202"/>
        <end position="258"/>
    </location>
</feature>
<feature type="non-terminal residue" evidence="4">
    <location>
        <position position="258"/>
    </location>
</feature>
<proteinExistence type="inferred from homology"/>
<dbReference type="EMBL" id="BMAR01000013">
    <property type="protein sequence ID" value="GFR46225.1"/>
    <property type="molecule type" value="Genomic_DNA"/>
</dbReference>
<dbReference type="PANTHER" id="PTHR33694:SF1">
    <property type="entry name" value="UDP-3-O-ACYL-N-ACETYLGLUCOSAMINE DEACETYLASE 1, MITOCHONDRIAL-RELATED"/>
    <property type="match status" value="1"/>
</dbReference>
<evidence type="ECO:0000313" key="5">
    <source>
        <dbReference type="Proteomes" id="UP001054857"/>
    </source>
</evidence>
<dbReference type="SUPFAM" id="SSF54211">
    <property type="entry name" value="Ribosomal protein S5 domain 2-like"/>
    <property type="match status" value="1"/>
</dbReference>
<dbReference type="Proteomes" id="UP001054857">
    <property type="component" value="Unassembled WGS sequence"/>
</dbReference>
<dbReference type="GO" id="GO:0016020">
    <property type="term" value="C:membrane"/>
    <property type="evidence" value="ECO:0007669"/>
    <property type="project" value="GOC"/>
</dbReference>
<sequence length="258" mass="28685">PEVEGEEGQRPVLKLVLRPREVISVTRGSSFVTLYPEDTFRFTSGVDRHKEAPVIGKQWFSWCMWEDMHYRYSLGDARPFLSSPQQAIGMREAGWLQAGVDGVVMVAHGERWYDTDLVRHEDEPARRQMQDLIGHLALLARSGHSGLPAGHIVCYDADPELFAAFLARVLESCGPEDWVPLRDIMGPSRPVDYEALMDSVLGSPDEFEEDEGTEGEEGEEGEGAAAAYGGGEGEEEDEEYEGAQEGDGEDEVEEGEYE</sequence>
<evidence type="ECO:0008006" key="6">
    <source>
        <dbReference type="Google" id="ProtNLM"/>
    </source>
</evidence>
<feature type="non-terminal residue" evidence="4">
    <location>
        <position position="1"/>
    </location>
</feature>
<evidence type="ECO:0000313" key="4">
    <source>
        <dbReference type="EMBL" id="GFR46225.1"/>
    </source>
</evidence>
<gene>
    <name evidence="4" type="ORF">Agub_g7769</name>
</gene>
<evidence type="ECO:0000256" key="2">
    <source>
        <dbReference type="ARBA" id="ARBA00024987"/>
    </source>
</evidence>
<feature type="compositionally biased region" description="Acidic residues" evidence="3">
    <location>
        <begin position="205"/>
        <end position="222"/>
    </location>
</feature>
<evidence type="ECO:0000256" key="3">
    <source>
        <dbReference type="SAM" id="MobiDB-lite"/>
    </source>
</evidence>
<dbReference type="GO" id="GO:0103117">
    <property type="term" value="F:UDP-3-O-acyl-N-acetylglucosamine deacetylase activity"/>
    <property type="evidence" value="ECO:0007669"/>
    <property type="project" value="InterPro"/>
</dbReference>
<dbReference type="GO" id="GO:2001289">
    <property type="term" value="P:lipid X metabolic process"/>
    <property type="evidence" value="ECO:0007669"/>
    <property type="project" value="UniProtKB-ARBA"/>
</dbReference>
<evidence type="ECO:0000256" key="1">
    <source>
        <dbReference type="ARBA" id="ARBA00006170"/>
    </source>
</evidence>
<comment type="caution">
    <text evidence="4">The sequence shown here is derived from an EMBL/GenBank/DDBJ whole genome shotgun (WGS) entry which is preliminary data.</text>
</comment>
<dbReference type="InterPro" id="IPR004463">
    <property type="entry name" value="UDP-acyl_GlcNac_deAcase"/>
</dbReference>
<comment type="similarity">
    <text evidence="1">Belongs to the LpxC family.</text>
</comment>
<dbReference type="InterPro" id="IPR011334">
    <property type="entry name" value="UDP-acyl_GlcNac_deAcase_C"/>
</dbReference>
<dbReference type="InterPro" id="IPR020568">
    <property type="entry name" value="Ribosomal_Su5_D2-typ_SF"/>
</dbReference>
<feature type="compositionally biased region" description="Acidic residues" evidence="3">
    <location>
        <begin position="232"/>
        <end position="258"/>
    </location>
</feature>
<reference evidence="4 5" key="1">
    <citation type="journal article" date="2021" name="Sci. Rep.">
        <title>Genome sequencing of the multicellular alga Astrephomene provides insights into convergent evolution of germ-soma differentiation.</title>
        <authorList>
            <person name="Yamashita S."/>
            <person name="Yamamoto K."/>
            <person name="Matsuzaki R."/>
            <person name="Suzuki S."/>
            <person name="Yamaguchi H."/>
            <person name="Hirooka S."/>
            <person name="Minakuchi Y."/>
            <person name="Miyagishima S."/>
            <person name="Kawachi M."/>
            <person name="Toyoda A."/>
            <person name="Nozaki H."/>
        </authorList>
    </citation>
    <scope>NUCLEOTIDE SEQUENCE [LARGE SCALE GENOMIC DNA]</scope>
    <source>
        <strain evidence="4 5">NIES-4017</strain>
    </source>
</reference>